<dbReference type="EMBL" id="HBUF01660058">
    <property type="protein sequence ID" value="CAG6788479.1"/>
    <property type="molecule type" value="Transcribed_RNA"/>
</dbReference>
<protein>
    <submittedName>
        <fullName evidence="1">Uncharacterized protein</fullName>
    </submittedName>
</protein>
<accession>A0A8D9BN36</accession>
<evidence type="ECO:0000313" key="1">
    <source>
        <dbReference type="EMBL" id="CAG6788479.1"/>
    </source>
</evidence>
<organism evidence="1">
    <name type="scientific">Cacopsylla melanoneura</name>
    <dbReference type="NCBI Taxonomy" id="428564"/>
    <lineage>
        <taxon>Eukaryota</taxon>
        <taxon>Metazoa</taxon>
        <taxon>Ecdysozoa</taxon>
        <taxon>Arthropoda</taxon>
        <taxon>Hexapoda</taxon>
        <taxon>Insecta</taxon>
        <taxon>Pterygota</taxon>
        <taxon>Neoptera</taxon>
        <taxon>Paraneoptera</taxon>
        <taxon>Hemiptera</taxon>
        <taxon>Sternorrhyncha</taxon>
        <taxon>Psylloidea</taxon>
        <taxon>Psyllidae</taxon>
        <taxon>Psyllinae</taxon>
        <taxon>Cacopsylla</taxon>
    </lineage>
</organism>
<reference evidence="1" key="1">
    <citation type="submission" date="2021-05" db="EMBL/GenBank/DDBJ databases">
        <authorList>
            <person name="Alioto T."/>
            <person name="Alioto T."/>
            <person name="Gomez Garrido J."/>
        </authorList>
    </citation>
    <scope>NUCLEOTIDE SEQUENCE</scope>
</reference>
<name>A0A8D9BN36_9HEMI</name>
<proteinExistence type="predicted"/>
<dbReference type="AlphaFoldDB" id="A0A8D9BN36"/>
<sequence>MVPSNSPLARLILRPSIFSCGAISSHRCTQTSPRHWPSSERTLNAKSLEYQSTCVKKFWKIGSNEWTCKQARGGHIWLMLNFIHNGKVYTFNKKTFNFDTPNNLHFIVILK</sequence>